<dbReference type="SUPFAM" id="SSF111369">
    <property type="entry name" value="HlyD-like secretion proteins"/>
    <property type="match status" value="1"/>
</dbReference>
<dbReference type="Pfam" id="PF25954">
    <property type="entry name" value="Beta-barrel_RND_2"/>
    <property type="match status" value="1"/>
</dbReference>
<evidence type="ECO:0000313" key="8">
    <source>
        <dbReference type="Proteomes" id="UP000295096"/>
    </source>
</evidence>
<dbReference type="AlphaFoldDB" id="A0A4R5QAW9"/>
<dbReference type="Gene3D" id="1.10.287.470">
    <property type="entry name" value="Helix hairpin bin"/>
    <property type="match status" value="1"/>
</dbReference>
<dbReference type="GO" id="GO:0046914">
    <property type="term" value="F:transition metal ion binding"/>
    <property type="evidence" value="ECO:0007669"/>
    <property type="project" value="TreeGrafter"/>
</dbReference>
<dbReference type="InterPro" id="IPR051909">
    <property type="entry name" value="MFP_Cation_Efflux"/>
</dbReference>
<proteinExistence type="inferred from homology"/>
<evidence type="ECO:0000259" key="4">
    <source>
        <dbReference type="Pfam" id="PF25954"/>
    </source>
</evidence>
<feature type="domain" description="CzcB-like C-terminal circularly permuted SH3-like" evidence="6">
    <location>
        <begin position="337"/>
        <end position="395"/>
    </location>
</feature>
<gene>
    <name evidence="7" type="ORF">E2C06_25850</name>
</gene>
<keyword evidence="8" id="KW-1185">Reference proteome</keyword>
<dbReference type="Pfam" id="PF25975">
    <property type="entry name" value="CzcB_C"/>
    <property type="match status" value="1"/>
</dbReference>
<dbReference type="InterPro" id="IPR006143">
    <property type="entry name" value="RND_pump_MFP"/>
</dbReference>
<dbReference type="GO" id="GO:0030288">
    <property type="term" value="C:outer membrane-bounded periplasmic space"/>
    <property type="evidence" value="ECO:0007669"/>
    <property type="project" value="TreeGrafter"/>
</dbReference>
<dbReference type="InterPro" id="IPR058792">
    <property type="entry name" value="Beta-barrel_RND_2"/>
</dbReference>
<evidence type="ECO:0000259" key="3">
    <source>
        <dbReference type="Pfam" id="PF25893"/>
    </source>
</evidence>
<dbReference type="GO" id="GO:0016020">
    <property type="term" value="C:membrane"/>
    <property type="evidence" value="ECO:0007669"/>
    <property type="project" value="InterPro"/>
</dbReference>
<dbReference type="PANTHER" id="PTHR30097:SF4">
    <property type="entry name" value="SLR6042 PROTEIN"/>
    <property type="match status" value="1"/>
</dbReference>
<dbReference type="PANTHER" id="PTHR30097">
    <property type="entry name" value="CATION EFFLUX SYSTEM PROTEIN CUSB"/>
    <property type="match status" value="1"/>
</dbReference>
<evidence type="ECO:0000259" key="6">
    <source>
        <dbReference type="Pfam" id="PF25975"/>
    </source>
</evidence>
<evidence type="ECO:0000259" key="5">
    <source>
        <dbReference type="Pfam" id="PF25973"/>
    </source>
</evidence>
<dbReference type="FunFam" id="2.40.30.170:FF:000010">
    <property type="entry name" value="Efflux RND transporter periplasmic adaptor subunit"/>
    <property type="match status" value="1"/>
</dbReference>
<accession>A0A4R5QAW9</accession>
<comment type="similarity">
    <text evidence="1">Belongs to the membrane fusion protein (MFP) (TC 8.A.1) family.</text>
</comment>
<dbReference type="InterPro" id="IPR058649">
    <property type="entry name" value="CzcB_C"/>
</dbReference>
<dbReference type="GO" id="GO:0015679">
    <property type="term" value="P:plasma membrane copper ion transport"/>
    <property type="evidence" value="ECO:0007669"/>
    <property type="project" value="TreeGrafter"/>
</dbReference>
<dbReference type="GO" id="GO:0022857">
    <property type="term" value="F:transmembrane transporter activity"/>
    <property type="evidence" value="ECO:0007669"/>
    <property type="project" value="InterPro"/>
</dbReference>
<dbReference type="NCBIfam" id="TIGR01730">
    <property type="entry name" value="RND_mfp"/>
    <property type="match status" value="1"/>
</dbReference>
<name>A0A4R5QAW9_9PROT</name>
<reference evidence="7 8" key="1">
    <citation type="journal article" date="2016" name="J. Microbiol.">
        <title>Dankookia rubra gen. nov., sp. nov., an alphaproteobacterium isolated from sediment of a shallow stream.</title>
        <authorList>
            <person name="Kim W.H."/>
            <person name="Kim D.H."/>
            <person name="Kang K."/>
            <person name="Ahn T.Y."/>
        </authorList>
    </citation>
    <scope>NUCLEOTIDE SEQUENCE [LARGE SCALE GENOMIC DNA]</scope>
    <source>
        <strain evidence="7 8">JCM30602</strain>
    </source>
</reference>
<dbReference type="Proteomes" id="UP000295096">
    <property type="component" value="Unassembled WGS sequence"/>
</dbReference>
<dbReference type="Gene3D" id="2.40.420.20">
    <property type="match status" value="1"/>
</dbReference>
<keyword evidence="2" id="KW-0813">Transport</keyword>
<evidence type="ECO:0000256" key="1">
    <source>
        <dbReference type="ARBA" id="ARBA00009477"/>
    </source>
</evidence>
<feature type="domain" description="CusB-like beta-barrel" evidence="4">
    <location>
        <begin position="253"/>
        <end position="329"/>
    </location>
</feature>
<evidence type="ECO:0000256" key="2">
    <source>
        <dbReference type="ARBA" id="ARBA00022448"/>
    </source>
</evidence>
<dbReference type="EMBL" id="SMSJ01000056">
    <property type="protein sequence ID" value="TDH59708.1"/>
    <property type="molecule type" value="Genomic_DNA"/>
</dbReference>
<dbReference type="Pfam" id="PF25893">
    <property type="entry name" value="HH_CzcB"/>
    <property type="match status" value="1"/>
</dbReference>
<comment type="caution">
    <text evidence="7">The sequence shown here is derived from an EMBL/GenBank/DDBJ whole genome shotgun (WGS) entry which is preliminary data.</text>
</comment>
<dbReference type="RefSeq" id="WP_133291470.1">
    <property type="nucleotide sequence ID" value="NZ_SMSJ01000056.1"/>
</dbReference>
<feature type="domain" description="CzcB-like barrel-sandwich hybrid" evidence="5">
    <location>
        <begin position="99"/>
        <end position="250"/>
    </location>
</feature>
<organism evidence="7 8">
    <name type="scientific">Dankookia rubra</name>
    <dbReference type="NCBI Taxonomy" id="1442381"/>
    <lineage>
        <taxon>Bacteria</taxon>
        <taxon>Pseudomonadati</taxon>
        <taxon>Pseudomonadota</taxon>
        <taxon>Alphaproteobacteria</taxon>
        <taxon>Acetobacterales</taxon>
        <taxon>Roseomonadaceae</taxon>
        <taxon>Dankookia</taxon>
    </lineage>
</organism>
<protein>
    <submittedName>
        <fullName evidence="7">Efflux RND transporter periplasmic adaptor subunit</fullName>
    </submittedName>
</protein>
<dbReference type="GO" id="GO:0060003">
    <property type="term" value="P:copper ion export"/>
    <property type="evidence" value="ECO:0007669"/>
    <property type="project" value="TreeGrafter"/>
</dbReference>
<feature type="domain" description="CzcB-like alpha-helical hairpin" evidence="3">
    <location>
        <begin position="137"/>
        <end position="196"/>
    </location>
</feature>
<dbReference type="InterPro" id="IPR058648">
    <property type="entry name" value="HH_CzcB-like"/>
</dbReference>
<dbReference type="InterPro" id="IPR058647">
    <property type="entry name" value="BSH_CzcB-like"/>
</dbReference>
<dbReference type="Gene3D" id="2.40.30.170">
    <property type="match status" value="1"/>
</dbReference>
<sequence length="404" mass="43061">MTTRSTFLVGTVAGLIGIAIAAMPPVAGVLHRFVGSSVPGRVATPPQTAADEDRAPEGVIRMDEQQVQELGIRVQPVAGGTIVRNVHVPGTVVASGDRLVRVPARVSGIVAELHRRPGDQVAVGDLLAVIESREIADAKADLLAAQHIEQLARTTFERERRLWDRRVSAEQDFLKARANAEDARLRLDLARQKLAALGLGEAEVAALARQPVTALPRKEIRAPIAGQVTERSVDLGGAVSPETQAFVVVDLSTVWVETAVPAADLAFVREGQVVTVSGPIPGLRGEARLIFISPTLDSQTRAARAVAEMANPDGAWRPGIFVAASVQTAEQPVQILLPRDAIQTIDNRPAVFIRTERGFERREVTLGRTDDRAAEVVSGLAGGEPVAVARTFLLKAELKSGSED</sequence>
<dbReference type="Pfam" id="PF25973">
    <property type="entry name" value="BSH_CzcB"/>
    <property type="match status" value="1"/>
</dbReference>
<dbReference type="OrthoDB" id="9774837at2"/>
<evidence type="ECO:0000313" key="7">
    <source>
        <dbReference type="EMBL" id="TDH59708.1"/>
    </source>
</evidence>
<dbReference type="Gene3D" id="2.40.50.100">
    <property type="match status" value="1"/>
</dbReference>